<evidence type="ECO:0000259" key="3">
    <source>
        <dbReference type="PROSITE" id="PS50235"/>
    </source>
</evidence>
<dbReference type="Gene3D" id="6.10.20.180">
    <property type="match status" value="1"/>
</dbReference>
<feature type="domain" description="OTU" evidence="4">
    <location>
        <begin position="377"/>
        <end position="520"/>
    </location>
</feature>
<evidence type="ECO:0000313" key="5">
    <source>
        <dbReference type="EMBL" id="KAI1701093.1"/>
    </source>
</evidence>
<accession>A0AAD4R069</accession>
<dbReference type="InterPro" id="IPR001394">
    <property type="entry name" value="Peptidase_C19_UCH"/>
</dbReference>
<dbReference type="AlphaFoldDB" id="A0AAD4R069"/>
<dbReference type="PROSITE" id="PS50802">
    <property type="entry name" value="OTU"/>
    <property type="match status" value="1"/>
</dbReference>
<dbReference type="InterPro" id="IPR018200">
    <property type="entry name" value="USP_CS"/>
</dbReference>
<dbReference type="Pfam" id="PF00443">
    <property type="entry name" value="UCH"/>
    <property type="match status" value="1"/>
</dbReference>
<dbReference type="EMBL" id="JAKKPZ010000127">
    <property type="protein sequence ID" value="KAI1701093.1"/>
    <property type="molecule type" value="Genomic_DNA"/>
</dbReference>
<reference evidence="5" key="1">
    <citation type="submission" date="2022-01" db="EMBL/GenBank/DDBJ databases">
        <title>Genome Sequence Resource for Two Populations of Ditylenchus destructor, the Migratory Endoparasitic Phytonematode.</title>
        <authorList>
            <person name="Zhang H."/>
            <person name="Lin R."/>
            <person name="Xie B."/>
        </authorList>
    </citation>
    <scope>NUCLEOTIDE SEQUENCE</scope>
    <source>
        <strain evidence="5">BazhouSP</strain>
    </source>
</reference>
<dbReference type="PANTHER" id="PTHR24006">
    <property type="entry name" value="UBIQUITIN CARBOXYL-TERMINAL HYDROLASE"/>
    <property type="match status" value="1"/>
</dbReference>
<evidence type="ECO:0000256" key="1">
    <source>
        <dbReference type="ARBA" id="ARBA00009085"/>
    </source>
</evidence>
<dbReference type="GO" id="GO:0004843">
    <property type="term" value="F:cysteine-type deubiquitinase activity"/>
    <property type="evidence" value="ECO:0007669"/>
    <property type="project" value="InterPro"/>
</dbReference>
<feature type="region of interest" description="Disordered" evidence="2">
    <location>
        <begin position="272"/>
        <end position="291"/>
    </location>
</feature>
<dbReference type="GO" id="GO:0016579">
    <property type="term" value="P:protein deubiquitination"/>
    <property type="evidence" value="ECO:0007669"/>
    <property type="project" value="InterPro"/>
</dbReference>
<dbReference type="SUPFAM" id="SSF54001">
    <property type="entry name" value="Cysteine proteinases"/>
    <property type="match status" value="2"/>
</dbReference>
<evidence type="ECO:0000259" key="4">
    <source>
        <dbReference type="PROSITE" id="PS50802"/>
    </source>
</evidence>
<gene>
    <name evidence="5" type="ORF">DdX_16323</name>
</gene>
<name>A0AAD4R069_9BILA</name>
<sequence length="617" mass="71281">MASGNSEYPGFGRVTDPPSPLGFGRVIRQSLRLGKAIYVSRMYEEYLEMDPETLAPMDLEENPGTVLRYNEMTANTCFSWVFLKLKNVPFERRRDKMEKLRNIVLRLQPEKFCVEQQHDAHEFVLFLLERIQLETTQLLVHRPLNGTEDDIVHSLFNFVIQIELICKACDITDERSEEGTHLILRIPDPEENETSINELLHAALLNFGGDYTCCSCSALFEKKRQWFSKFPRHLILMLQRYSYDEKAEKIVSSVHVNQDLFLLPPLQRERDAAEEDQNAIETSSPVRNSKSRHIRSIENFPHKISAIPGPSGIMEDVDCDVSIIKDRTIEKETVTNQWRKLVCDQLQLNVMPLQEDMYANYECAGQTIECRVNCAPKVLEDVDGDGNCLFRVLDHIITGGEDEQHMELRTKICSFMKSHRTAFSRSFAKSEEEFDDHVQNMERRSTWGSESELFACATMLQTPISTYIDGRWVPYMPCFPLDDDSSPVIYSSVNRTTIDNYDDIIYLLNQCEHYSPVLSIPSRKYYQLKSVVTHIGGTVQRGHYTAFLGAEQNARKRVWVKCNDSTVVPVSETEATNECSTSGYILFYESPTETINIPNIRRRRRHSLKNLSFEEYF</sequence>
<feature type="compositionally biased region" description="Polar residues" evidence="2">
    <location>
        <begin position="279"/>
        <end position="288"/>
    </location>
</feature>
<dbReference type="GO" id="GO:0005829">
    <property type="term" value="C:cytosol"/>
    <property type="evidence" value="ECO:0007669"/>
    <property type="project" value="TreeGrafter"/>
</dbReference>
<keyword evidence="5" id="KW-0378">Hydrolase</keyword>
<dbReference type="PANTHER" id="PTHR24006:SF827">
    <property type="entry name" value="UBIQUITIN CARBOXYL-TERMINAL HYDROLASE 34"/>
    <property type="match status" value="1"/>
</dbReference>
<comment type="similarity">
    <text evidence="1">Belongs to the peptidase C19 family.</text>
</comment>
<protein>
    <submittedName>
        <fullName evidence="5">Ubiquitin carboxyl-terminal hydrolase domain-containing protein</fullName>
    </submittedName>
</protein>
<dbReference type="InterPro" id="IPR003323">
    <property type="entry name" value="OTU_dom"/>
</dbReference>
<keyword evidence="6" id="KW-1185">Reference proteome</keyword>
<evidence type="ECO:0000256" key="2">
    <source>
        <dbReference type="SAM" id="MobiDB-lite"/>
    </source>
</evidence>
<dbReference type="Gene3D" id="3.90.70.10">
    <property type="entry name" value="Cysteine proteinases"/>
    <property type="match status" value="2"/>
</dbReference>
<dbReference type="GO" id="GO:0005634">
    <property type="term" value="C:nucleus"/>
    <property type="evidence" value="ECO:0007669"/>
    <property type="project" value="TreeGrafter"/>
</dbReference>
<dbReference type="InterPro" id="IPR050164">
    <property type="entry name" value="Peptidase_C19"/>
</dbReference>
<dbReference type="CDD" id="cd22755">
    <property type="entry name" value="OTU_CeDUB-like"/>
    <property type="match status" value="1"/>
</dbReference>
<organism evidence="5 6">
    <name type="scientific">Ditylenchus destructor</name>
    <dbReference type="NCBI Taxonomy" id="166010"/>
    <lineage>
        <taxon>Eukaryota</taxon>
        <taxon>Metazoa</taxon>
        <taxon>Ecdysozoa</taxon>
        <taxon>Nematoda</taxon>
        <taxon>Chromadorea</taxon>
        <taxon>Rhabditida</taxon>
        <taxon>Tylenchina</taxon>
        <taxon>Tylenchomorpha</taxon>
        <taxon>Sphaerularioidea</taxon>
        <taxon>Anguinidae</taxon>
        <taxon>Anguininae</taxon>
        <taxon>Ditylenchus</taxon>
    </lineage>
</organism>
<dbReference type="Proteomes" id="UP001201812">
    <property type="component" value="Unassembled WGS sequence"/>
</dbReference>
<evidence type="ECO:0000313" key="6">
    <source>
        <dbReference type="Proteomes" id="UP001201812"/>
    </source>
</evidence>
<dbReference type="PROSITE" id="PS50235">
    <property type="entry name" value="USP_3"/>
    <property type="match status" value="1"/>
</dbReference>
<proteinExistence type="inferred from homology"/>
<dbReference type="PROSITE" id="PS00973">
    <property type="entry name" value="USP_2"/>
    <property type="match status" value="1"/>
</dbReference>
<dbReference type="InterPro" id="IPR038765">
    <property type="entry name" value="Papain-like_cys_pep_sf"/>
</dbReference>
<dbReference type="CDD" id="cd02257">
    <property type="entry name" value="Peptidase_C19"/>
    <property type="match status" value="2"/>
</dbReference>
<dbReference type="InterPro" id="IPR028889">
    <property type="entry name" value="USP"/>
</dbReference>
<feature type="domain" description="USP" evidence="3">
    <location>
        <begin position="21"/>
        <end position="591"/>
    </location>
</feature>
<comment type="caution">
    <text evidence="5">The sequence shown here is derived from an EMBL/GenBank/DDBJ whole genome shotgun (WGS) entry which is preliminary data.</text>
</comment>